<feature type="domain" description="YCII-related" evidence="1">
    <location>
        <begin position="11"/>
        <end position="99"/>
    </location>
</feature>
<accession>A0A5C3PVE1</accession>
<evidence type="ECO:0000259" key="1">
    <source>
        <dbReference type="Pfam" id="PF03795"/>
    </source>
</evidence>
<dbReference type="InParanoid" id="A0A5C3PVE1"/>
<reference evidence="2 3" key="1">
    <citation type="journal article" date="2019" name="Nat. Ecol. Evol.">
        <title>Megaphylogeny resolves global patterns of mushroom evolution.</title>
        <authorList>
            <person name="Varga T."/>
            <person name="Krizsan K."/>
            <person name="Foldi C."/>
            <person name="Dima B."/>
            <person name="Sanchez-Garcia M."/>
            <person name="Sanchez-Ramirez S."/>
            <person name="Szollosi G.J."/>
            <person name="Szarkandi J.G."/>
            <person name="Papp V."/>
            <person name="Albert L."/>
            <person name="Andreopoulos W."/>
            <person name="Angelini C."/>
            <person name="Antonin V."/>
            <person name="Barry K.W."/>
            <person name="Bougher N.L."/>
            <person name="Buchanan P."/>
            <person name="Buyck B."/>
            <person name="Bense V."/>
            <person name="Catcheside P."/>
            <person name="Chovatia M."/>
            <person name="Cooper J."/>
            <person name="Damon W."/>
            <person name="Desjardin D."/>
            <person name="Finy P."/>
            <person name="Geml J."/>
            <person name="Haridas S."/>
            <person name="Hughes K."/>
            <person name="Justo A."/>
            <person name="Karasinski D."/>
            <person name="Kautmanova I."/>
            <person name="Kiss B."/>
            <person name="Kocsube S."/>
            <person name="Kotiranta H."/>
            <person name="LaButti K.M."/>
            <person name="Lechner B.E."/>
            <person name="Liimatainen K."/>
            <person name="Lipzen A."/>
            <person name="Lukacs Z."/>
            <person name="Mihaltcheva S."/>
            <person name="Morgado L.N."/>
            <person name="Niskanen T."/>
            <person name="Noordeloos M.E."/>
            <person name="Ohm R.A."/>
            <person name="Ortiz-Santana B."/>
            <person name="Ovrebo C."/>
            <person name="Racz N."/>
            <person name="Riley R."/>
            <person name="Savchenko A."/>
            <person name="Shiryaev A."/>
            <person name="Soop K."/>
            <person name="Spirin V."/>
            <person name="Szebenyi C."/>
            <person name="Tomsovsky M."/>
            <person name="Tulloss R.E."/>
            <person name="Uehling J."/>
            <person name="Grigoriev I.V."/>
            <person name="Vagvolgyi C."/>
            <person name="Papp T."/>
            <person name="Martin F.M."/>
            <person name="Miettinen O."/>
            <person name="Hibbett D.S."/>
            <person name="Nagy L.G."/>
        </authorList>
    </citation>
    <scope>NUCLEOTIDE SEQUENCE [LARGE SCALE GENOMIC DNA]</scope>
    <source>
        <strain evidence="2 3">HHB13444</strain>
    </source>
</reference>
<dbReference type="PANTHER" id="PTHR33606">
    <property type="entry name" value="PROTEIN YCII"/>
    <property type="match status" value="1"/>
</dbReference>
<dbReference type="InterPro" id="IPR011008">
    <property type="entry name" value="Dimeric_a/b-barrel"/>
</dbReference>
<dbReference type="Gene3D" id="3.30.70.1060">
    <property type="entry name" value="Dimeric alpha+beta barrel"/>
    <property type="match status" value="1"/>
</dbReference>
<dbReference type="Pfam" id="PF03795">
    <property type="entry name" value="YCII"/>
    <property type="match status" value="1"/>
</dbReference>
<keyword evidence="3" id="KW-1185">Reference proteome</keyword>
<dbReference type="PANTHER" id="PTHR33606:SF3">
    <property type="entry name" value="PROTEIN YCII"/>
    <property type="match status" value="1"/>
</dbReference>
<dbReference type="SUPFAM" id="SSF54909">
    <property type="entry name" value="Dimeric alpha+beta barrel"/>
    <property type="match status" value="1"/>
</dbReference>
<dbReference type="AlphaFoldDB" id="A0A5C3PVE1"/>
<organism evidence="2 3">
    <name type="scientific">Polyporus arcularius HHB13444</name>
    <dbReference type="NCBI Taxonomy" id="1314778"/>
    <lineage>
        <taxon>Eukaryota</taxon>
        <taxon>Fungi</taxon>
        <taxon>Dikarya</taxon>
        <taxon>Basidiomycota</taxon>
        <taxon>Agaricomycotina</taxon>
        <taxon>Agaricomycetes</taxon>
        <taxon>Polyporales</taxon>
        <taxon>Polyporaceae</taxon>
        <taxon>Polyporus</taxon>
    </lineage>
</organism>
<dbReference type="InterPro" id="IPR005545">
    <property type="entry name" value="YCII"/>
</dbReference>
<gene>
    <name evidence="2" type="ORF">K466DRAFT_572560</name>
</gene>
<proteinExistence type="predicted"/>
<dbReference type="InterPro" id="IPR051807">
    <property type="entry name" value="Sec-metab_biosynth-assoc"/>
</dbReference>
<name>A0A5C3PVE1_9APHY</name>
<dbReference type="EMBL" id="ML210982">
    <property type="protein sequence ID" value="TFK93431.1"/>
    <property type="molecule type" value="Genomic_DNA"/>
</dbReference>
<evidence type="ECO:0000313" key="2">
    <source>
        <dbReference type="EMBL" id="TFK93431.1"/>
    </source>
</evidence>
<dbReference type="Proteomes" id="UP000308197">
    <property type="component" value="Unassembled WGS sequence"/>
</dbReference>
<dbReference type="STRING" id="1314778.A0A5C3PVE1"/>
<sequence length="114" mass="12507">MSPPALKKNYYLVHAPDLPNAQRGKHTPKHVEYSLPLVKSGHMMAAGGILPQTAHSSDADVADKILGTFLLVQADTVEQAWERLKGDAFWTSGEVWDREKVTVTPVYVGAPKVE</sequence>
<evidence type="ECO:0000313" key="3">
    <source>
        <dbReference type="Proteomes" id="UP000308197"/>
    </source>
</evidence>
<protein>
    <recommendedName>
        <fullName evidence="1">YCII-related domain-containing protein</fullName>
    </recommendedName>
</protein>